<organism evidence="13 14">
    <name type="scientific">Gasterosteus aculeatus aculeatus</name>
    <name type="common">three-spined stickleback</name>
    <dbReference type="NCBI Taxonomy" id="481459"/>
    <lineage>
        <taxon>Eukaryota</taxon>
        <taxon>Metazoa</taxon>
        <taxon>Chordata</taxon>
        <taxon>Craniata</taxon>
        <taxon>Vertebrata</taxon>
        <taxon>Euteleostomi</taxon>
        <taxon>Actinopterygii</taxon>
        <taxon>Neopterygii</taxon>
        <taxon>Teleostei</taxon>
        <taxon>Neoteleostei</taxon>
        <taxon>Acanthomorphata</taxon>
        <taxon>Eupercaria</taxon>
        <taxon>Perciformes</taxon>
        <taxon>Cottioidei</taxon>
        <taxon>Gasterosteales</taxon>
        <taxon>Gasterosteidae</taxon>
        <taxon>Gasterosteus</taxon>
    </lineage>
</organism>
<dbReference type="GO" id="GO:0005313">
    <property type="term" value="F:L-glutamate transmembrane transporter activity"/>
    <property type="evidence" value="ECO:0007669"/>
    <property type="project" value="TreeGrafter"/>
</dbReference>
<dbReference type="InterPro" id="IPR001991">
    <property type="entry name" value="Na-dicarboxylate_symporter"/>
</dbReference>
<keyword evidence="3" id="KW-1003">Cell membrane</keyword>
<reference evidence="13 14" key="1">
    <citation type="journal article" date="2021" name="G3 (Bethesda)">
        <title>Improved contiguity of the threespine stickleback genome using long-read sequencing.</title>
        <authorList>
            <person name="Nath S."/>
            <person name="Shaw D.E."/>
            <person name="White M.A."/>
        </authorList>
    </citation>
    <scope>NUCLEOTIDE SEQUENCE [LARGE SCALE GENOMIC DNA]</scope>
    <source>
        <strain evidence="13 14">Lake Benthic</strain>
    </source>
</reference>
<keyword evidence="8 11" id="KW-1133">Transmembrane helix</keyword>
<accession>G3Q5R5</accession>
<keyword evidence="10 11" id="KW-0472">Membrane</keyword>
<evidence type="ECO:0000256" key="9">
    <source>
        <dbReference type="ARBA" id="ARBA00023053"/>
    </source>
</evidence>
<keyword evidence="9" id="KW-0915">Sodium</keyword>
<dbReference type="GeneTree" id="ENSGT00940000155397"/>
<dbReference type="GO" id="GO:0046872">
    <property type="term" value="F:metal ion binding"/>
    <property type="evidence" value="ECO:0007669"/>
    <property type="project" value="UniProtKB-KW"/>
</dbReference>
<name>G3Q5R5_GASAC</name>
<feature type="transmembrane region" description="Helical" evidence="11">
    <location>
        <begin position="43"/>
        <end position="66"/>
    </location>
</feature>
<comment type="subcellular location">
    <subcellularLocation>
        <location evidence="1">Cell membrane</location>
        <topology evidence="1">Multi-pass membrane protein</topology>
    </subcellularLocation>
    <subcellularLocation>
        <location evidence="11">Membrane</location>
        <topology evidence="11">Multi-pass membrane protein</topology>
    </subcellularLocation>
</comment>
<keyword evidence="12" id="KW-0732">Signal</keyword>
<dbReference type="GeneID" id="120824789"/>
<feature type="transmembrane region" description="Helical" evidence="11">
    <location>
        <begin position="78"/>
        <end position="100"/>
    </location>
</feature>
<feature type="transmembrane region" description="Helical" evidence="11">
    <location>
        <begin position="191"/>
        <end position="221"/>
    </location>
</feature>
<dbReference type="eggNOG" id="KOG3787">
    <property type="taxonomic scope" value="Eukaryota"/>
</dbReference>
<evidence type="ECO:0000256" key="8">
    <source>
        <dbReference type="ARBA" id="ARBA00022989"/>
    </source>
</evidence>
<protein>
    <recommendedName>
        <fullName evidence="11">Amino acid transporter</fullName>
    </recommendedName>
</protein>
<keyword evidence="14" id="KW-1185">Reference proteome</keyword>
<dbReference type="Pfam" id="PF00375">
    <property type="entry name" value="SDF"/>
    <property type="match status" value="1"/>
</dbReference>
<dbReference type="OMA" id="IVGCIGQ"/>
<keyword evidence="2 11" id="KW-0813">Transport</keyword>
<dbReference type="KEGG" id="gat:120824789"/>
<evidence type="ECO:0000256" key="10">
    <source>
        <dbReference type="ARBA" id="ARBA00023136"/>
    </source>
</evidence>
<dbReference type="InParanoid" id="G3Q5R5"/>
<evidence type="ECO:0000256" key="6">
    <source>
        <dbReference type="ARBA" id="ARBA00022723"/>
    </source>
</evidence>
<evidence type="ECO:0000256" key="5">
    <source>
        <dbReference type="ARBA" id="ARBA00022692"/>
    </source>
</evidence>
<dbReference type="Proteomes" id="UP000007635">
    <property type="component" value="Chromosome IX"/>
</dbReference>
<dbReference type="RefSeq" id="XP_040041797.1">
    <property type="nucleotide sequence ID" value="XM_040185863.1"/>
</dbReference>
<keyword evidence="11" id="KW-0769">Symport</keyword>
<keyword evidence="7" id="KW-0029">Amino-acid transport</keyword>
<reference evidence="13" key="2">
    <citation type="submission" date="2025-08" db="UniProtKB">
        <authorList>
            <consortium name="Ensembl"/>
        </authorList>
    </citation>
    <scope>IDENTIFICATION</scope>
</reference>
<dbReference type="STRING" id="69293.ENSGACP00000025221"/>
<evidence type="ECO:0000313" key="13">
    <source>
        <dbReference type="Ensembl" id="ENSGACP00000025221.2"/>
    </source>
</evidence>
<feature type="transmembrane region" description="Helical" evidence="11">
    <location>
        <begin position="159"/>
        <end position="179"/>
    </location>
</feature>
<evidence type="ECO:0000256" key="1">
    <source>
        <dbReference type="ARBA" id="ARBA00004651"/>
    </source>
</evidence>
<evidence type="ECO:0000256" key="12">
    <source>
        <dbReference type="SAM" id="SignalP"/>
    </source>
</evidence>
<dbReference type="PANTHER" id="PTHR11958:SF109">
    <property type="entry name" value="EXCITATORY AMINO ACID TRANSPORTER 3"/>
    <property type="match status" value="1"/>
</dbReference>
<evidence type="ECO:0000256" key="4">
    <source>
        <dbReference type="ARBA" id="ARBA00022553"/>
    </source>
</evidence>
<dbReference type="GO" id="GO:0005886">
    <property type="term" value="C:plasma membrane"/>
    <property type="evidence" value="ECO:0007669"/>
    <property type="project" value="UniProtKB-SubCell"/>
</dbReference>
<evidence type="ECO:0000256" key="2">
    <source>
        <dbReference type="ARBA" id="ARBA00022448"/>
    </source>
</evidence>
<reference evidence="13" key="3">
    <citation type="submission" date="2025-09" db="UniProtKB">
        <authorList>
            <consortium name="Ensembl"/>
        </authorList>
    </citation>
    <scope>IDENTIFICATION</scope>
</reference>
<evidence type="ECO:0000256" key="3">
    <source>
        <dbReference type="ARBA" id="ARBA00022475"/>
    </source>
</evidence>
<dbReference type="PANTHER" id="PTHR11958">
    <property type="entry name" value="SODIUM/DICARBOXYLATE SYMPORTER-RELATED"/>
    <property type="match status" value="1"/>
</dbReference>
<dbReference type="Ensembl" id="ENSGACT00000025270.2">
    <property type="protein sequence ID" value="ENSGACP00000025221.2"/>
    <property type="gene ID" value="ENSGACG00000019070.2"/>
</dbReference>
<comment type="similarity">
    <text evidence="11">Belongs to the dicarboxylate/amino acid:cation symporter (DAACS) (TC 2.A.23) family.</text>
</comment>
<evidence type="ECO:0000256" key="11">
    <source>
        <dbReference type="RuleBase" id="RU361216"/>
    </source>
</evidence>
<dbReference type="Gene3D" id="1.10.3860.10">
    <property type="entry name" value="Sodium:dicarboxylate symporter"/>
    <property type="match status" value="1"/>
</dbReference>
<feature type="chain" id="PRO_5043892919" description="Amino acid transporter" evidence="12">
    <location>
        <begin position="20"/>
        <end position="449"/>
    </location>
</feature>
<evidence type="ECO:0000256" key="7">
    <source>
        <dbReference type="ARBA" id="ARBA00022970"/>
    </source>
</evidence>
<dbReference type="PRINTS" id="PR00173">
    <property type="entry name" value="EDTRNSPORT"/>
</dbReference>
<dbReference type="SUPFAM" id="SSF118215">
    <property type="entry name" value="Proton glutamate symport protein"/>
    <property type="match status" value="1"/>
</dbReference>
<keyword evidence="5 11" id="KW-0812">Transmembrane</keyword>
<proteinExistence type="inferred from homology"/>
<sequence length="449" mass="48540">MNAFHITNVVAVLLGLAMGLFLKNCMDLTPIEKMSIRIPGDSLIRMLQLVSIPTLTTSIVLGVTALTAEATKKIAWRGAAYILLLTIICVCLGLALVLLIKPGAGQTVGQGELEKVLPPLHAFLDVVRNMFPPNPIQACFQHHKTVLLPFTSNGTRSMVGSYVGGSSTLGLIVFSFVAGRILQDTLERSRILVDIVAVINAANRFVVSVILCYFPFGMLFLTANSILEVHDLETFYRLTKFLGVILLGLVLHSVVILPALYYWIVRRNPWTVVRGVFPALLTAWFVTSSTATLPVTLRCCESRNKIDPRITRFMLPIATTMNKHGTALYEAAAAVFVAQFYNINLNMGQLLTIGVASAVSSLGSSALPAAGATTTIFVMSLVGIPAKNAAILMATEWLLDRCNTVVNVLGDCFGVALIEALSLNELGVEPSNENAEEHMQDTQVPSTIP</sequence>
<evidence type="ECO:0000313" key="14">
    <source>
        <dbReference type="Proteomes" id="UP000007635"/>
    </source>
</evidence>
<feature type="signal peptide" evidence="12">
    <location>
        <begin position="1"/>
        <end position="19"/>
    </location>
</feature>
<dbReference type="Bgee" id="ENSGACG00000019070">
    <property type="expression patterns" value="Expressed in testis and 2 other cell types or tissues"/>
</dbReference>
<dbReference type="InterPro" id="IPR050746">
    <property type="entry name" value="DAACS"/>
</dbReference>
<keyword evidence="6" id="KW-0479">Metal-binding</keyword>
<dbReference type="AlphaFoldDB" id="G3Q5R5"/>
<feature type="transmembrane region" description="Helical" evidence="11">
    <location>
        <begin position="241"/>
        <end position="264"/>
    </location>
</feature>
<keyword evidence="4" id="KW-0597">Phosphoprotein</keyword>
<dbReference type="GO" id="GO:0015501">
    <property type="term" value="F:glutamate:sodium symporter activity"/>
    <property type="evidence" value="ECO:0007669"/>
    <property type="project" value="TreeGrafter"/>
</dbReference>
<dbReference type="GO" id="GO:0033229">
    <property type="term" value="F:cysteine transmembrane transporter activity"/>
    <property type="evidence" value="ECO:0007669"/>
    <property type="project" value="TreeGrafter"/>
</dbReference>
<dbReference type="InterPro" id="IPR036458">
    <property type="entry name" value="Na:dicarbo_symporter_sf"/>
</dbReference>